<accession>A0ABS5ZU46</accession>
<protein>
    <submittedName>
        <fullName evidence="2">Cytochrome C oxidase assembly protein</fullName>
    </submittedName>
</protein>
<gene>
    <name evidence="2" type="ORF">HJG40_14855</name>
</gene>
<keyword evidence="1" id="KW-1133">Transmembrane helix</keyword>
<keyword evidence="1" id="KW-0472">Membrane</keyword>
<name>A0ABS5ZU46_9PROT</name>
<keyword evidence="1" id="KW-0812">Transmembrane</keyword>
<feature type="transmembrane region" description="Helical" evidence="1">
    <location>
        <begin position="44"/>
        <end position="64"/>
    </location>
</feature>
<evidence type="ECO:0000256" key="1">
    <source>
        <dbReference type="SAM" id="Phobius"/>
    </source>
</evidence>
<organism evidence="2 3">
    <name type="scientific">Acidithiobacillus concretivorus</name>
    <dbReference type="NCBI Taxonomy" id="3063952"/>
    <lineage>
        <taxon>Bacteria</taxon>
        <taxon>Pseudomonadati</taxon>
        <taxon>Pseudomonadota</taxon>
        <taxon>Acidithiobacillia</taxon>
        <taxon>Acidithiobacillales</taxon>
        <taxon>Acidithiobacillaceae</taxon>
        <taxon>Acidithiobacillus</taxon>
    </lineage>
</organism>
<reference evidence="2 3" key="1">
    <citation type="journal article" date="2021" name="ISME J.">
        <title>Genomic evolution of the class Acidithiobacillia: deep-branching Proteobacteria living in extreme acidic conditions.</title>
        <authorList>
            <person name="Moya-Beltran A."/>
            <person name="Beard S."/>
            <person name="Rojas-Villalobos C."/>
            <person name="Issotta F."/>
            <person name="Gallardo Y."/>
            <person name="Ulloa R."/>
            <person name="Giaveno A."/>
            <person name="Degli Esposti M."/>
            <person name="Johnson D.B."/>
            <person name="Quatrini R."/>
        </authorList>
    </citation>
    <scope>NUCLEOTIDE SEQUENCE [LARGE SCALE GENOMIC DNA]</scope>
    <source>
        <strain evidence="2 3">ATCC 19703</strain>
    </source>
</reference>
<dbReference type="Proteomes" id="UP001197028">
    <property type="component" value="Unassembled WGS sequence"/>
</dbReference>
<dbReference type="EMBL" id="JABELD010000181">
    <property type="protein sequence ID" value="MBU2740030.1"/>
    <property type="molecule type" value="Genomic_DNA"/>
</dbReference>
<feature type="transmembrane region" description="Helical" evidence="1">
    <location>
        <begin position="12"/>
        <end position="32"/>
    </location>
</feature>
<keyword evidence="3" id="KW-1185">Reference proteome</keyword>
<feature type="non-terminal residue" evidence="2">
    <location>
        <position position="1"/>
    </location>
</feature>
<comment type="caution">
    <text evidence="2">The sequence shown here is derived from an EMBL/GenBank/DDBJ whole genome shotgun (WGS) entry which is preliminary data.</text>
</comment>
<proteinExistence type="predicted"/>
<evidence type="ECO:0000313" key="2">
    <source>
        <dbReference type="EMBL" id="MBU2740030.1"/>
    </source>
</evidence>
<sequence>LLLVATLGYMMPAYPIAFYLAVGQFAVGFLLFHAVSLKPKDPGIMVAFHQSMVLLMALAIVLVWR</sequence>
<evidence type="ECO:0000313" key="3">
    <source>
        <dbReference type="Proteomes" id="UP001197028"/>
    </source>
</evidence>